<gene>
    <name evidence="1" type="ORF">BCR38DRAFT_215460</name>
</gene>
<protein>
    <submittedName>
        <fullName evidence="1">Uncharacterized protein</fullName>
    </submittedName>
</protein>
<keyword evidence="2" id="KW-1185">Reference proteome</keyword>
<sequence>MILQGLSFRNCFQASSLCLLLDTRSKHPEQPTLELLSSNDSVLRITDIPFWQVRVTNHCSLGSRYSILCFLVHLNATQYYNCHGRTARRSNVCYTTINPAPPRRLSVMHYQMKYKTSVVHYHFALELYLHERQTELSAAYENFRLSTLLSFAVEPTRPLALPSLIANSARSRGLNPQRHETLPSRAKFRTEVPTFHQLSRRRQRSRLVSRVRQPHFLIAHNTPNTERPILAPTRQIPRHIPATGQSIY</sequence>
<name>A0A1Y2DZ11_9PEZI</name>
<organism evidence="1 2">
    <name type="scientific">Pseudomassariella vexata</name>
    <dbReference type="NCBI Taxonomy" id="1141098"/>
    <lineage>
        <taxon>Eukaryota</taxon>
        <taxon>Fungi</taxon>
        <taxon>Dikarya</taxon>
        <taxon>Ascomycota</taxon>
        <taxon>Pezizomycotina</taxon>
        <taxon>Sordariomycetes</taxon>
        <taxon>Xylariomycetidae</taxon>
        <taxon>Amphisphaeriales</taxon>
        <taxon>Pseudomassariaceae</taxon>
        <taxon>Pseudomassariella</taxon>
    </lineage>
</organism>
<accession>A0A1Y2DZ11</accession>
<dbReference type="AlphaFoldDB" id="A0A1Y2DZ11"/>
<dbReference type="Proteomes" id="UP000193689">
    <property type="component" value="Unassembled WGS sequence"/>
</dbReference>
<dbReference type="GeneID" id="63770404"/>
<evidence type="ECO:0000313" key="2">
    <source>
        <dbReference type="Proteomes" id="UP000193689"/>
    </source>
</evidence>
<evidence type="ECO:0000313" key="1">
    <source>
        <dbReference type="EMBL" id="ORY64459.1"/>
    </source>
</evidence>
<reference evidence="1 2" key="1">
    <citation type="submission" date="2016-07" db="EMBL/GenBank/DDBJ databases">
        <title>Pervasive Adenine N6-methylation of Active Genes in Fungi.</title>
        <authorList>
            <consortium name="DOE Joint Genome Institute"/>
            <person name="Mondo S.J."/>
            <person name="Dannebaum R.O."/>
            <person name="Kuo R.C."/>
            <person name="Labutti K."/>
            <person name="Haridas S."/>
            <person name="Kuo A."/>
            <person name="Salamov A."/>
            <person name="Ahrendt S.R."/>
            <person name="Lipzen A."/>
            <person name="Sullivan W."/>
            <person name="Andreopoulos W.B."/>
            <person name="Clum A."/>
            <person name="Lindquist E."/>
            <person name="Daum C."/>
            <person name="Ramamoorthy G.K."/>
            <person name="Gryganskyi A."/>
            <person name="Culley D."/>
            <person name="Magnuson J.K."/>
            <person name="James T.Y."/>
            <person name="O'Malley M.A."/>
            <person name="Stajich J.E."/>
            <person name="Spatafora J.W."/>
            <person name="Visel A."/>
            <person name="Grigoriev I.V."/>
        </authorList>
    </citation>
    <scope>NUCLEOTIDE SEQUENCE [LARGE SCALE GENOMIC DNA]</scope>
    <source>
        <strain evidence="1 2">CBS 129021</strain>
    </source>
</reference>
<comment type="caution">
    <text evidence="1">The sequence shown here is derived from an EMBL/GenBank/DDBJ whole genome shotgun (WGS) entry which is preliminary data.</text>
</comment>
<dbReference type="RefSeq" id="XP_040715873.1">
    <property type="nucleotide sequence ID" value="XM_040854192.1"/>
</dbReference>
<dbReference type="EMBL" id="MCFJ01000007">
    <property type="protein sequence ID" value="ORY64459.1"/>
    <property type="molecule type" value="Genomic_DNA"/>
</dbReference>
<proteinExistence type="predicted"/>
<dbReference type="InParanoid" id="A0A1Y2DZ11"/>